<keyword evidence="4" id="KW-0808">Transferase</keyword>
<feature type="transmembrane region" description="Helical" evidence="1">
    <location>
        <begin position="225"/>
        <end position="247"/>
    </location>
</feature>
<feature type="transmembrane region" description="Helical" evidence="1">
    <location>
        <begin position="37"/>
        <end position="58"/>
    </location>
</feature>
<dbReference type="EMBL" id="AM406670">
    <property type="protein sequence ID" value="CAL96196.1"/>
    <property type="molecule type" value="Genomic_DNA"/>
</dbReference>
<feature type="transmembrane region" description="Helical" evidence="1">
    <location>
        <begin position="319"/>
        <end position="339"/>
    </location>
</feature>
<dbReference type="PANTHER" id="PTHR23028">
    <property type="entry name" value="ACETYLTRANSFERASE"/>
    <property type="match status" value="1"/>
</dbReference>
<dbReference type="InterPro" id="IPR050879">
    <property type="entry name" value="Acyltransferase_3"/>
</dbReference>
<dbReference type="InterPro" id="IPR043968">
    <property type="entry name" value="SGNH"/>
</dbReference>
<dbReference type="KEGG" id="azo:azo3580"/>
<dbReference type="AlphaFoldDB" id="A1KBJ0"/>
<dbReference type="GO" id="GO:0016747">
    <property type="term" value="F:acyltransferase activity, transferring groups other than amino-acyl groups"/>
    <property type="evidence" value="ECO:0007669"/>
    <property type="project" value="InterPro"/>
</dbReference>
<dbReference type="eggNOG" id="COG1835">
    <property type="taxonomic scope" value="Bacteria"/>
</dbReference>
<sequence>MTHANPHLAYRADIDGLRAIAVLAVVLFHAFPAWLPGGFVGVDVFFVISGYLISSIIFKALAGGDFSFADFYLRRVRRIFPALLLVILASLALGWNVLLPFEYRELGKHAAAGLGFVANLVYWREAGYFDTAAELKPLLHLWSLGVEEQFYILWPAVAVVAWRLKQRFWMAVALLAGVSFAVGLVLTVQAPVAGYFLLPARAWELLAGALLALRVQRRGPLFPRGGRLADVAAGLGFTLCLAAIVVIDKTRAFPGWWALLPVSGAVLMIAAGERAWLNRVLLANRVMVAIGLISFPLYLWHWPLLAFVRIVLGEGAGAFTLAGAVVAALIAATLTYRLLEIPLRRRGGWQPVAGLVLTSLLVVGVATNIVVRGGLDFRLKDAQAERDARALDWTDALRGETDCEPALPAGTTGKCLQADPARQATALIIGDSHANHYYWGLSESLRKQGVILMQLQGAGCPPLKGASILKDGSLNGCRQVIDAAIDYALRTPGIETVFLGGRWVYHASGRELKDAADQVSSEMLVLPERPESKDWGRAEVFEHALDDTLRTLTAAGKRVVFLHGVPELDFHARECIAWHPNRFISRTPRPSCATARALAEARMAEVRPLLGHVLARFPQVAQFDPVPLMCDAAACYGKRDGLLLYRDDDHLSLEGSYWLARRMEAQLPALLGRAGRGGDVGEVARGL</sequence>
<keyword evidence="5" id="KW-1185">Reference proteome</keyword>
<dbReference type="Proteomes" id="UP000002588">
    <property type="component" value="Chromosome"/>
</dbReference>
<dbReference type="HOGENOM" id="CLU_005679_10_1_4"/>
<dbReference type="PANTHER" id="PTHR23028:SF53">
    <property type="entry name" value="ACYL_TRANSF_3 DOMAIN-CONTAINING PROTEIN"/>
    <property type="match status" value="1"/>
</dbReference>
<dbReference type="Pfam" id="PF19040">
    <property type="entry name" value="SGNH"/>
    <property type="match status" value="1"/>
</dbReference>
<organism evidence="4 5">
    <name type="scientific">Azoarcus sp. (strain BH72)</name>
    <dbReference type="NCBI Taxonomy" id="418699"/>
    <lineage>
        <taxon>Bacteria</taxon>
        <taxon>Pseudomonadati</taxon>
        <taxon>Pseudomonadota</taxon>
        <taxon>Betaproteobacteria</taxon>
        <taxon>Rhodocyclales</taxon>
        <taxon>Zoogloeaceae</taxon>
        <taxon>Azoarcus</taxon>
    </lineage>
</organism>
<protein>
    <submittedName>
        <fullName evidence="4">Acyltransferase family protein</fullName>
        <ecNumber evidence="4">2.3.1.-</ecNumber>
    </submittedName>
</protein>
<keyword evidence="1" id="KW-0812">Transmembrane</keyword>
<keyword evidence="1" id="KW-1133">Transmembrane helix</keyword>
<dbReference type="GO" id="GO:0016020">
    <property type="term" value="C:membrane"/>
    <property type="evidence" value="ECO:0007669"/>
    <property type="project" value="TreeGrafter"/>
</dbReference>
<feature type="transmembrane region" description="Helical" evidence="1">
    <location>
        <begin position="192"/>
        <end position="213"/>
    </location>
</feature>
<dbReference type="STRING" id="62928.azo3580"/>
<feature type="transmembrane region" description="Helical" evidence="1">
    <location>
        <begin position="351"/>
        <end position="371"/>
    </location>
</feature>
<keyword evidence="1" id="KW-0472">Membrane</keyword>
<feature type="transmembrane region" description="Helical" evidence="1">
    <location>
        <begin position="79"/>
        <end position="98"/>
    </location>
</feature>
<feature type="domain" description="Acyltransferase 3" evidence="2">
    <location>
        <begin position="12"/>
        <end position="335"/>
    </location>
</feature>
<evidence type="ECO:0000313" key="4">
    <source>
        <dbReference type="EMBL" id="CAL96196.1"/>
    </source>
</evidence>
<dbReference type="RefSeq" id="WP_011767302.1">
    <property type="nucleotide sequence ID" value="NC_008702.1"/>
</dbReference>
<accession>A1KBJ0</accession>
<name>A1KBJ0_AZOSB</name>
<dbReference type="EC" id="2.3.1.-" evidence="4"/>
<evidence type="ECO:0000313" key="5">
    <source>
        <dbReference type="Proteomes" id="UP000002588"/>
    </source>
</evidence>
<feature type="transmembrane region" description="Helical" evidence="1">
    <location>
        <begin position="282"/>
        <end position="299"/>
    </location>
</feature>
<dbReference type="GO" id="GO:0009103">
    <property type="term" value="P:lipopolysaccharide biosynthetic process"/>
    <property type="evidence" value="ECO:0007669"/>
    <property type="project" value="TreeGrafter"/>
</dbReference>
<feature type="transmembrane region" description="Helical" evidence="1">
    <location>
        <begin position="12"/>
        <end position="31"/>
    </location>
</feature>
<feature type="domain" description="SGNH" evidence="3">
    <location>
        <begin position="411"/>
        <end position="664"/>
    </location>
</feature>
<feature type="transmembrane region" description="Helical" evidence="1">
    <location>
        <begin position="253"/>
        <end position="270"/>
    </location>
</feature>
<evidence type="ECO:0000259" key="3">
    <source>
        <dbReference type="Pfam" id="PF19040"/>
    </source>
</evidence>
<feature type="transmembrane region" description="Helical" evidence="1">
    <location>
        <begin position="168"/>
        <end position="186"/>
    </location>
</feature>
<evidence type="ECO:0000256" key="1">
    <source>
        <dbReference type="SAM" id="Phobius"/>
    </source>
</evidence>
<dbReference type="InterPro" id="IPR002656">
    <property type="entry name" value="Acyl_transf_3_dom"/>
</dbReference>
<proteinExistence type="predicted"/>
<evidence type="ECO:0000259" key="2">
    <source>
        <dbReference type="Pfam" id="PF01757"/>
    </source>
</evidence>
<keyword evidence="4" id="KW-0012">Acyltransferase</keyword>
<gene>
    <name evidence="4" type="ordered locus">azo3580</name>
</gene>
<dbReference type="Pfam" id="PF01757">
    <property type="entry name" value="Acyl_transf_3"/>
    <property type="match status" value="1"/>
</dbReference>
<reference evidence="4 5" key="1">
    <citation type="journal article" date="2006" name="Nat. Biotechnol.">
        <title>Complete genome of the mutualistic, N2-fixing grass endophyte Azoarcus sp. strain BH72.</title>
        <authorList>
            <person name="Krause A."/>
            <person name="Ramakumar A."/>
            <person name="Bartels D."/>
            <person name="Battistoni F."/>
            <person name="Bekel T."/>
            <person name="Boch J."/>
            <person name="Boehm M."/>
            <person name="Friedrich F."/>
            <person name="Hurek T."/>
            <person name="Krause L."/>
            <person name="Linke B."/>
            <person name="McHardy A.C."/>
            <person name="Sarkar A."/>
            <person name="Schneiker S."/>
            <person name="Syed A.A."/>
            <person name="Thauer R."/>
            <person name="Vorhoelter F.-J."/>
            <person name="Weidner S."/>
            <person name="Puehler A."/>
            <person name="Reinhold-Hurek B."/>
            <person name="Kaiser O."/>
            <person name="Goesmann A."/>
        </authorList>
    </citation>
    <scope>NUCLEOTIDE SEQUENCE [LARGE SCALE GENOMIC DNA]</scope>
    <source>
        <strain evidence="4 5">BH72</strain>
    </source>
</reference>